<dbReference type="AlphaFoldDB" id="A0AAD3DKV3"/>
<evidence type="ECO:0000313" key="3">
    <source>
        <dbReference type="Proteomes" id="UP001054857"/>
    </source>
</evidence>
<accession>A0AAD3DKV3</accession>
<comment type="caution">
    <text evidence="2">The sequence shown here is derived from an EMBL/GenBank/DDBJ whole genome shotgun (WGS) entry which is preliminary data.</text>
</comment>
<dbReference type="Pfam" id="PF13301">
    <property type="entry name" value="DUF4079"/>
    <property type="match status" value="1"/>
</dbReference>
<keyword evidence="3" id="KW-1185">Reference proteome</keyword>
<gene>
    <name evidence="2" type="ORF">Agub_g4836</name>
</gene>
<dbReference type="InterPro" id="IPR025067">
    <property type="entry name" value="DUF4079"/>
</dbReference>
<reference evidence="2 3" key="1">
    <citation type="journal article" date="2021" name="Sci. Rep.">
        <title>Genome sequencing of the multicellular alga Astrephomene provides insights into convergent evolution of germ-soma differentiation.</title>
        <authorList>
            <person name="Yamashita S."/>
            <person name="Yamamoto K."/>
            <person name="Matsuzaki R."/>
            <person name="Suzuki S."/>
            <person name="Yamaguchi H."/>
            <person name="Hirooka S."/>
            <person name="Minakuchi Y."/>
            <person name="Miyagishima S."/>
            <person name="Kawachi M."/>
            <person name="Toyoda A."/>
            <person name="Nozaki H."/>
        </authorList>
    </citation>
    <scope>NUCLEOTIDE SEQUENCE [LARGE SCALE GENOMIC DNA]</scope>
    <source>
        <strain evidence="2 3">NIES-4017</strain>
    </source>
</reference>
<evidence type="ECO:0008006" key="4">
    <source>
        <dbReference type="Google" id="ProtNLM"/>
    </source>
</evidence>
<name>A0AAD3DKV3_9CHLO</name>
<keyword evidence="1" id="KW-0472">Membrane</keyword>
<dbReference type="Proteomes" id="UP001054857">
    <property type="component" value="Unassembled WGS sequence"/>
</dbReference>
<feature type="transmembrane region" description="Helical" evidence="1">
    <location>
        <begin position="37"/>
        <end position="59"/>
    </location>
</feature>
<proteinExistence type="predicted"/>
<dbReference type="PANTHER" id="PTHR34679:SF2">
    <property type="entry name" value="OS02G0122500 PROTEIN"/>
    <property type="match status" value="1"/>
</dbReference>
<protein>
    <recommendedName>
        <fullName evidence="4">DUF4079 domain-containing protein</fullName>
    </recommendedName>
</protein>
<evidence type="ECO:0000313" key="2">
    <source>
        <dbReference type="EMBL" id="GFR43725.1"/>
    </source>
</evidence>
<evidence type="ECO:0000256" key="1">
    <source>
        <dbReference type="SAM" id="Phobius"/>
    </source>
</evidence>
<dbReference type="PANTHER" id="PTHR34679">
    <property type="match status" value="1"/>
</dbReference>
<keyword evidence="1" id="KW-0812">Transmembrane</keyword>
<sequence>EAGPDGVRPSSPADGVIAQKETERKELLKGDYRDKHWWWGSLLLAAGVGIGIEGCANTFMRTGRLFPGPHLYAGAGIVALWAMAAALTPAMQKGDQNARNAHIALNALNVGLFLWQLPTGFEIVGKVFEFTSWP</sequence>
<dbReference type="GO" id="GO:0009534">
    <property type="term" value="C:chloroplast thylakoid"/>
    <property type="evidence" value="ECO:0007669"/>
    <property type="project" value="TreeGrafter"/>
</dbReference>
<feature type="non-terminal residue" evidence="2">
    <location>
        <position position="1"/>
    </location>
</feature>
<feature type="transmembrane region" description="Helical" evidence="1">
    <location>
        <begin position="71"/>
        <end position="91"/>
    </location>
</feature>
<dbReference type="EMBL" id="BMAR01000006">
    <property type="protein sequence ID" value="GFR43725.1"/>
    <property type="molecule type" value="Genomic_DNA"/>
</dbReference>
<keyword evidence="1" id="KW-1133">Transmembrane helix</keyword>
<organism evidence="2 3">
    <name type="scientific">Astrephomene gubernaculifera</name>
    <dbReference type="NCBI Taxonomy" id="47775"/>
    <lineage>
        <taxon>Eukaryota</taxon>
        <taxon>Viridiplantae</taxon>
        <taxon>Chlorophyta</taxon>
        <taxon>core chlorophytes</taxon>
        <taxon>Chlorophyceae</taxon>
        <taxon>CS clade</taxon>
        <taxon>Chlamydomonadales</taxon>
        <taxon>Astrephomenaceae</taxon>
        <taxon>Astrephomene</taxon>
    </lineage>
</organism>